<dbReference type="Gene3D" id="3.40.190.10">
    <property type="entry name" value="Periplasmic binding protein-like II"/>
    <property type="match status" value="2"/>
</dbReference>
<dbReference type="PANTHER" id="PTHR30419">
    <property type="entry name" value="HTH-TYPE TRANSCRIPTIONAL REGULATOR YBHD"/>
    <property type="match status" value="1"/>
</dbReference>
<sequence>MNVSIRLLRYFIATAETGSTAAAAKALNVSQPSISVAIRDLEGLFQQPLFSRDRSPGMTLTHFGARKLVEARQIVSAAKVFEADDGAEGEEGVAGEISIGVFTTIAARYLPIILRLAKERFPRLQINFIEGDLAKLESLLSSQQIELALTYDVGLPASIDMECIAELEPYALVHIGSELARQPGPLSLHQLAHEPFILIDLPHSRDFLLSPFWQYNLSPTIRYRTTSIEVAKGMVANGLGVSLLITSTESPAIVEKPIKEKILRQRLVIARAKQITQTRTSCLLAECMRDGAAEVLARQMTLQNAEAR</sequence>
<evidence type="ECO:0000256" key="4">
    <source>
        <dbReference type="ARBA" id="ARBA00023163"/>
    </source>
</evidence>
<keyword evidence="4" id="KW-0804">Transcription</keyword>
<dbReference type="Proteomes" id="UP001168540">
    <property type="component" value="Unassembled WGS sequence"/>
</dbReference>
<keyword evidence="2" id="KW-0805">Transcription regulation</keyword>
<dbReference type="PANTHER" id="PTHR30419:SF29">
    <property type="entry name" value="LYSR-FAMILY TRANSCRIPTIONAL REGULATOR"/>
    <property type="match status" value="1"/>
</dbReference>
<keyword evidence="3" id="KW-0238">DNA-binding</keyword>
<evidence type="ECO:0000256" key="2">
    <source>
        <dbReference type="ARBA" id="ARBA00023015"/>
    </source>
</evidence>
<comment type="caution">
    <text evidence="6">The sequence shown here is derived from an EMBL/GenBank/DDBJ whole genome shotgun (WGS) entry which is preliminary data.</text>
</comment>
<evidence type="ECO:0000313" key="7">
    <source>
        <dbReference type="Proteomes" id="UP001168540"/>
    </source>
</evidence>
<accession>A0ABT7XPD0</accession>
<comment type="similarity">
    <text evidence="1">Belongs to the LysR transcriptional regulatory family.</text>
</comment>
<dbReference type="PROSITE" id="PS50931">
    <property type="entry name" value="HTH_LYSR"/>
    <property type="match status" value="1"/>
</dbReference>
<dbReference type="Pfam" id="PF00126">
    <property type="entry name" value="HTH_1"/>
    <property type="match status" value="1"/>
</dbReference>
<evidence type="ECO:0000313" key="6">
    <source>
        <dbReference type="EMBL" id="MDN0075648.1"/>
    </source>
</evidence>
<dbReference type="InterPro" id="IPR036390">
    <property type="entry name" value="WH_DNA-bd_sf"/>
</dbReference>
<dbReference type="SUPFAM" id="SSF46785">
    <property type="entry name" value="Winged helix' DNA-binding domain"/>
    <property type="match status" value="1"/>
</dbReference>
<dbReference type="Pfam" id="PF03466">
    <property type="entry name" value="LysR_substrate"/>
    <property type="match status" value="1"/>
</dbReference>
<dbReference type="InterPro" id="IPR050950">
    <property type="entry name" value="HTH-type_LysR_regulators"/>
</dbReference>
<protein>
    <submittedName>
        <fullName evidence="6">LysR family transcriptional regulator</fullName>
    </submittedName>
</protein>
<proteinExistence type="inferred from homology"/>
<dbReference type="InterPro" id="IPR036388">
    <property type="entry name" value="WH-like_DNA-bd_sf"/>
</dbReference>
<dbReference type="InterPro" id="IPR005119">
    <property type="entry name" value="LysR_subst-bd"/>
</dbReference>
<name>A0ABT7XPD0_9NEIS</name>
<dbReference type="InterPro" id="IPR000847">
    <property type="entry name" value="LysR_HTH_N"/>
</dbReference>
<dbReference type="Gene3D" id="1.10.10.10">
    <property type="entry name" value="Winged helix-like DNA-binding domain superfamily/Winged helix DNA-binding domain"/>
    <property type="match status" value="1"/>
</dbReference>
<gene>
    <name evidence="6" type="ORF">QU481_12185</name>
</gene>
<dbReference type="RefSeq" id="WP_289830288.1">
    <property type="nucleotide sequence ID" value="NZ_JAUEDK010000020.1"/>
</dbReference>
<keyword evidence="7" id="KW-1185">Reference proteome</keyword>
<evidence type="ECO:0000256" key="1">
    <source>
        <dbReference type="ARBA" id="ARBA00009437"/>
    </source>
</evidence>
<dbReference type="SUPFAM" id="SSF53850">
    <property type="entry name" value="Periplasmic binding protein-like II"/>
    <property type="match status" value="1"/>
</dbReference>
<dbReference type="PRINTS" id="PR00039">
    <property type="entry name" value="HTHLYSR"/>
</dbReference>
<evidence type="ECO:0000256" key="3">
    <source>
        <dbReference type="ARBA" id="ARBA00023125"/>
    </source>
</evidence>
<dbReference type="EMBL" id="JAUEDK010000020">
    <property type="protein sequence ID" value="MDN0075648.1"/>
    <property type="molecule type" value="Genomic_DNA"/>
</dbReference>
<feature type="domain" description="HTH lysR-type" evidence="5">
    <location>
        <begin position="1"/>
        <end position="61"/>
    </location>
</feature>
<reference evidence="6" key="1">
    <citation type="submission" date="2023-06" db="EMBL/GenBank/DDBJ databases">
        <authorList>
            <person name="Zhang S."/>
        </authorList>
    </citation>
    <scope>NUCLEOTIDE SEQUENCE</scope>
    <source>
        <strain evidence="6">SG2303</strain>
    </source>
</reference>
<evidence type="ECO:0000259" key="5">
    <source>
        <dbReference type="PROSITE" id="PS50931"/>
    </source>
</evidence>
<organism evidence="6 7">
    <name type="scientific">Crenobacter oryzisoli</name>
    <dbReference type="NCBI Taxonomy" id="3056844"/>
    <lineage>
        <taxon>Bacteria</taxon>
        <taxon>Pseudomonadati</taxon>
        <taxon>Pseudomonadota</taxon>
        <taxon>Betaproteobacteria</taxon>
        <taxon>Neisseriales</taxon>
        <taxon>Neisseriaceae</taxon>
        <taxon>Crenobacter</taxon>
    </lineage>
</organism>